<reference evidence="4 5" key="1">
    <citation type="submission" date="2019-07" db="EMBL/GenBank/DDBJ databases">
        <title>Whole genome shotgun sequence of Cellulomonas composti NBRC 100758.</title>
        <authorList>
            <person name="Hosoyama A."/>
            <person name="Uohara A."/>
            <person name="Ohji S."/>
            <person name="Ichikawa N."/>
        </authorList>
    </citation>
    <scope>NUCLEOTIDE SEQUENCE [LARGE SCALE GENOMIC DNA]</scope>
    <source>
        <strain evidence="4 5">NBRC 100758</strain>
    </source>
</reference>
<sequence>MTSTQRARRAALVATALVVVAVLGAAVAGPWHPVARTGWLFTINVPQITEQPRPTETALPPHESSTGAPSWAVGLAIFVALVLLGLLGALAARAMRRWLDEHRPPEQDGADPGEAFLGDVADLALPALAQGLRDAAVAIDRDVPPGDAVIAAWIALEAAAERSGVLREPSQTATEFTVGLLDETEADPAQTRALLDLYLAARFSEHRVTDADVARARAALGALADGVRHLRHDHRESDEPDESDESDEPDEPDEPGRPDGPGATGGAS</sequence>
<evidence type="ECO:0000259" key="3">
    <source>
        <dbReference type="Pfam" id="PF13559"/>
    </source>
</evidence>
<dbReference type="InterPro" id="IPR025403">
    <property type="entry name" value="TgpA-like_C"/>
</dbReference>
<feature type="transmembrane region" description="Helical" evidence="2">
    <location>
        <begin position="71"/>
        <end position="92"/>
    </location>
</feature>
<comment type="caution">
    <text evidence="4">The sequence shown here is derived from an EMBL/GenBank/DDBJ whole genome shotgun (WGS) entry which is preliminary data.</text>
</comment>
<feature type="domain" description="Protein-glutamine gamma-glutamyltransferase-like C-terminal" evidence="3">
    <location>
        <begin position="152"/>
        <end position="220"/>
    </location>
</feature>
<protein>
    <recommendedName>
        <fullName evidence="3">Protein-glutamine gamma-glutamyltransferase-like C-terminal domain-containing protein</fullName>
    </recommendedName>
</protein>
<keyword evidence="2" id="KW-1133">Transmembrane helix</keyword>
<gene>
    <name evidence="4" type="ORF">CCO02nite_26950</name>
</gene>
<dbReference type="EMBL" id="BJWG01000013">
    <property type="protein sequence ID" value="GEL96037.1"/>
    <property type="molecule type" value="Genomic_DNA"/>
</dbReference>
<evidence type="ECO:0000313" key="4">
    <source>
        <dbReference type="EMBL" id="GEL96037.1"/>
    </source>
</evidence>
<organism evidence="4 5">
    <name type="scientific">Cellulomonas composti</name>
    <dbReference type="NCBI Taxonomy" id="266130"/>
    <lineage>
        <taxon>Bacteria</taxon>
        <taxon>Bacillati</taxon>
        <taxon>Actinomycetota</taxon>
        <taxon>Actinomycetes</taxon>
        <taxon>Micrococcales</taxon>
        <taxon>Cellulomonadaceae</taxon>
        <taxon>Cellulomonas</taxon>
    </lineage>
</organism>
<evidence type="ECO:0000256" key="1">
    <source>
        <dbReference type="SAM" id="MobiDB-lite"/>
    </source>
</evidence>
<keyword evidence="5" id="KW-1185">Reference proteome</keyword>
<dbReference type="OrthoDB" id="5198230at2"/>
<evidence type="ECO:0000256" key="2">
    <source>
        <dbReference type="SAM" id="Phobius"/>
    </source>
</evidence>
<feature type="compositionally biased region" description="Acidic residues" evidence="1">
    <location>
        <begin position="238"/>
        <end position="253"/>
    </location>
</feature>
<dbReference type="Pfam" id="PF13559">
    <property type="entry name" value="DUF4129"/>
    <property type="match status" value="1"/>
</dbReference>
<dbReference type="Proteomes" id="UP000321720">
    <property type="component" value="Unassembled WGS sequence"/>
</dbReference>
<evidence type="ECO:0000313" key="5">
    <source>
        <dbReference type="Proteomes" id="UP000321720"/>
    </source>
</evidence>
<dbReference type="RefSeq" id="WP_146843665.1">
    <property type="nucleotide sequence ID" value="NZ_BJWG01000013.1"/>
</dbReference>
<keyword evidence="2" id="KW-0812">Transmembrane</keyword>
<feature type="region of interest" description="Disordered" evidence="1">
    <location>
        <begin position="229"/>
        <end position="268"/>
    </location>
</feature>
<accession>A0A511JDG8</accession>
<dbReference type="AlphaFoldDB" id="A0A511JDG8"/>
<name>A0A511JDG8_9CELL</name>
<proteinExistence type="predicted"/>
<keyword evidence="2" id="KW-0472">Membrane</keyword>